<evidence type="ECO:0000256" key="1">
    <source>
        <dbReference type="ARBA" id="ARBA00023002"/>
    </source>
</evidence>
<gene>
    <name evidence="3" type="ORF">GQN54_06080</name>
</gene>
<dbReference type="Pfam" id="PF00106">
    <property type="entry name" value="adh_short"/>
    <property type="match status" value="1"/>
</dbReference>
<name>A0A6N9NKI3_9FLAO</name>
<protein>
    <submittedName>
        <fullName evidence="3">SDR family NAD(P)-dependent oxidoreductase</fullName>
    </submittedName>
</protein>
<dbReference type="SUPFAM" id="SSF51735">
    <property type="entry name" value="NAD(P)-binding Rossmann-fold domains"/>
    <property type="match status" value="1"/>
</dbReference>
<dbReference type="Gene3D" id="3.40.50.720">
    <property type="entry name" value="NAD(P)-binding Rossmann-like Domain"/>
    <property type="match status" value="1"/>
</dbReference>
<accession>A0A6N9NKI3</accession>
<dbReference type="InterPro" id="IPR002347">
    <property type="entry name" value="SDR_fam"/>
</dbReference>
<reference evidence="3 4" key="1">
    <citation type="submission" date="2019-12" db="EMBL/GenBank/DDBJ databases">
        <authorList>
            <person name="Zhao J."/>
        </authorList>
    </citation>
    <scope>NUCLEOTIDE SEQUENCE [LARGE SCALE GENOMIC DNA]</scope>
    <source>
        <strain evidence="3 4">S-15</strain>
    </source>
</reference>
<proteinExistence type="inferred from homology"/>
<dbReference type="InterPro" id="IPR036291">
    <property type="entry name" value="NAD(P)-bd_dom_sf"/>
</dbReference>
<comment type="caution">
    <text evidence="3">The sequence shown here is derived from an EMBL/GenBank/DDBJ whole genome shotgun (WGS) entry which is preliminary data.</text>
</comment>
<evidence type="ECO:0000256" key="2">
    <source>
        <dbReference type="RuleBase" id="RU000363"/>
    </source>
</evidence>
<keyword evidence="4" id="KW-1185">Reference proteome</keyword>
<keyword evidence="1" id="KW-0560">Oxidoreductase</keyword>
<dbReference type="PRINTS" id="PR00080">
    <property type="entry name" value="SDRFAMILY"/>
</dbReference>
<dbReference type="AlphaFoldDB" id="A0A6N9NKI3"/>
<organism evidence="3 4">
    <name type="scientific">Acidiluteibacter ferrifornacis</name>
    <dbReference type="NCBI Taxonomy" id="2692424"/>
    <lineage>
        <taxon>Bacteria</taxon>
        <taxon>Pseudomonadati</taxon>
        <taxon>Bacteroidota</taxon>
        <taxon>Flavobacteriia</taxon>
        <taxon>Flavobacteriales</taxon>
        <taxon>Cryomorphaceae</taxon>
        <taxon>Acidiluteibacter</taxon>
    </lineage>
</organism>
<dbReference type="PRINTS" id="PR00081">
    <property type="entry name" value="GDHRDH"/>
</dbReference>
<dbReference type="PANTHER" id="PTHR43157">
    <property type="entry name" value="PHOSPHATIDYLINOSITOL-GLYCAN BIOSYNTHESIS CLASS F PROTEIN-RELATED"/>
    <property type="match status" value="1"/>
</dbReference>
<dbReference type="EMBL" id="WWNE01000005">
    <property type="protein sequence ID" value="NBG65677.1"/>
    <property type="molecule type" value="Genomic_DNA"/>
</dbReference>
<comment type="similarity">
    <text evidence="2">Belongs to the short-chain dehydrogenases/reductases (SDR) family.</text>
</comment>
<dbReference type="CDD" id="cd05327">
    <property type="entry name" value="retinol-DH_like_SDR_c_like"/>
    <property type="match status" value="1"/>
</dbReference>
<dbReference type="GO" id="GO:0016491">
    <property type="term" value="F:oxidoreductase activity"/>
    <property type="evidence" value="ECO:0007669"/>
    <property type="project" value="UniProtKB-KW"/>
</dbReference>
<dbReference type="NCBIfam" id="NF004846">
    <property type="entry name" value="PRK06197.1"/>
    <property type="match status" value="1"/>
</dbReference>
<dbReference type="Proteomes" id="UP000470771">
    <property type="component" value="Unassembled WGS sequence"/>
</dbReference>
<sequence length="303" mass="33207">MNSFNLKDISDQSGKVAVVTGANDGLGFETTKFFASKGIEMVMACRNIEKALVAKNKILSIIATAKLDIIPLDLKSLNAVHKFVDTFNTKYKRLDILVNNAGIMIPPFSLTEDGFESQMGVNYFSHFLLTNLLLNQLKSTPNSRVVSLSSIAHKSGKIDFNNINSKGKYNKVAAYSQSKLACLIFAKELNKRLEEKNKSILSVAAHPGVSATNLFQFLPTWFKVVAPIFEPLFSHSPEKAALPIIVASLHPEINGGDYIGPGGFNEMKGKPTIAKSTPIANDEEVAEKLWALSEKLTNNNFNI</sequence>
<evidence type="ECO:0000313" key="3">
    <source>
        <dbReference type="EMBL" id="NBG65677.1"/>
    </source>
</evidence>
<dbReference type="RefSeq" id="WP_160632622.1">
    <property type="nucleotide sequence ID" value="NZ_WWNE01000005.1"/>
</dbReference>
<evidence type="ECO:0000313" key="4">
    <source>
        <dbReference type="Proteomes" id="UP000470771"/>
    </source>
</evidence>
<dbReference type="PANTHER" id="PTHR43157:SF31">
    <property type="entry name" value="PHOSPHATIDYLINOSITOL-GLYCAN BIOSYNTHESIS CLASS F PROTEIN"/>
    <property type="match status" value="1"/>
</dbReference>